<proteinExistence type="predicted"/>
<evidence type="ECO:0000256" key="4">
    <source>
        <dbReference type="ARBA" id="ARBA00022692"/>
    </source>
</evidence>
<evidence type="ECO:0000313" key="10">
    <source>
        <dbReference type="Proteomes" id="UP000198571"/>
    </source>
</evidence>
<dbReference type="GO" id="GO:0005886">
    <property type="term" value="C:plasma membrane"/>
    <property type="evidence" value="ECO:0007669"/>
    <property type="project" value="UniProtKB-SubCell"/>
</dbReference>
<dbReference type="InterPro" id="IPR020846">
    <property type="entry name" value="MFS_dom"/>
</dbReference>
<evidence type="ECO:0000256" key="7">
    <source>
        <dbReference type="SAM" id="Phobius"/>
    </source>
</evidence>
<feature type="transmembrane region" description="Helical" evidence="7">
    <location>
        <begin position="79"/>
        <end position="97"/>
    </location>
</feature>
<dbReference type="InterPro" id="IPR036259">
    <property type="entry name" value="MFS_trans_sf"/>
</dbReference>
<feature type="transmembrane region" description="Helical" evidence="7">
    <location>
        <begin position="284"/>
        <end position="302"/>
    </location>
</feature>
<dbReference type="STRING" id="1601833.SAMN05518684_10198"/>
<feature type="transmembrane region" description="Helical" evidence="7">
    <location>
        <begin position="103"/>
        <end position="124"/>
    </location>
</feature>
<evidence type="ECO:0000313" key="9">
    <source>
        <dbReference type="EMBL" id="SER41869.1"/>
    </source>
</evidence>
<dbReference type="EMBL" id="FOGT01000001">
    <property type="protein sequence ID" value="SER41869.1"/>
    <property type="molecule type" value="Genomic_DNA"/>
</dbReference>
<feature type="transmembrane region" description="Helical" evidence="7">
    <location>
        <begin position="46"/>
        <end position="67"/>
    </location>
</feature>
<keyword evidence="3" id="KW-1003">Cell membrane</keyword>
<dbReference type="PANTHER" id="PTHR43414:SF3">
    <property type="entry name" value="LMO2377 PROTEIN"/>
    <property type="match status" value="1"/>
</dbReference>
<reference evidence="10" key="1">
    <citation type="submission" date="2016-10" db="EMBL/GenBank/DDBJ databases">
        <authorList>
            <person name="Varghese N."/>
            <person name="Submissions S."/>
        </authorList>
    </citation>
    <scope>NUCLEOTIDE SEQUENCE [LARGE SCALE GENOMIC DNA]</scope>
    <source>
        <strain evidence="10">S9</strain>
    </source>
</reference>
<feature type="transmembrane region" description="Helical" evidence="7">
    <location>
        <begin position="136"/>
        <end position="158"/>
    </location>
</feature>
<feature type="transmembrane region" description="Helical" evidence="7">
    <location>
        <begin position="250"/>
        <end position="272"/>
    </location>
</feature>
<feature type="transmembrane region" description="Helical" evidence="7">
    <location>
        <begin position="12"/>
        <end position="34"/>
    </location>
</feature>
<dbReference type="PROSITE" id="PS50850">
    <property type="entry name" value="MFS"/>
    <property type="match status" value="1"/>
</dbReference>
<evidence type="ECO:0000259" key="8">
    <source>
        <dbReference type="PROSITE" id="PS50850"/>
    </source>
</evidence>
<dbReference type="InterPro" id="IPR011701">
    <property type="entry name" value="MFS"/>
</dbReference>
<protein>
    <submittedName>
        <fullName evidence="9">Predicted arabinose efflux permease, MFS family</fullName>
    </submittedName>
</protein>
<evidence type="ECO:0000256" key="5">
    <source>
        <dbReference type="ARBA" id="ARBA00022989"/>
    </source>
</evidence>
<keyword evidence="4 7" id="KW-0812">Transmembrane</keyword>
<feature type="transmembrane region" description="Helical" evidence="7">
    <location>
        <begin position="374"/>
        <end position="392"/>
    </location>
</feature>
<keyword evidence="2" id="KW-0813">Transport</keyword>
<evidence type="ECO:0000256" key="3">
    <source>
        <dbReference type="ARBA" id="ARBA00022475"/>
    </source>
</evidence>
<organism evidence="9 10">
    <name type="scientific">Salipaludibacillus aurantiacus</name>
    <dbReference type="NCBI Taxonomy" id="1601833"/>
    <lineage>
        <taxon>Bacteria</taxon>
        <taxon>Bacillati</taxon>
        <taxon>Bacillota</taxon>
        <taxon>Bacilli</taxon>
        <taxon>Bacillales</taxon>
        <taxon>Bacillaceae</taxon>
    </lineage>
</organism>
<dbReference type="AlphaFoldDB" id="A0A1H9P226"/>
<feature type="transmembrane region" description="Helical" evidence="7">
    <location>
        <begin position="308"/>
        <end position="330"/>
    </location>
</feature>
<evidence type="ECO:0000256" key="1">
    <source>
        <dbReference type="ARBA" id="ARBA00004651"/>
    </source>
</evidence>
<feature type="transmembrane region" description="Helical" evidence="7">
    <location>
        <begin position="206"/>
        <end position="230"/>
    </location>
</feature>
<comment type="subcellular location">
    <subcellularLocation>
        <location evidence="1">Cell membrane</location>
        <topology evidence="1">Multi-pass membrane protein</topology>
    </subcellularLocation>
</comment>
<dbReference type="SUPFAM" id="SSF103473">
    <property type="entry name" value="MFS general substrate transporter"/>
    <property type="match status" value="1"/>
</dbReference>
<dbReference type="Gene3D" id="1.20.1250.20">
    <property type="entry name" value="MFS general substrate transporter like domains"/>
    <property type="match status" value="2"/>
</dbReference>
<keyword evidence="5 7" id="KW-1133">Transmembrane helix</keyword>
<keyword evidence="10" id="KW-1185">Reference proteome</keyword>
<dbReference type="Pfam" id="PF07690">
    <property type="entry name" value="MFS_1"/>
    <property type="match status" value="2"/>
</dbReference>
<feature type="transmembrane region" description="Helical" evidence="7">
    <location>
        <begin position="164"/>
        <end position="186"/>
    </location>
</feature>
<keyword evidence="6 7" id="KW-0472">Membrane</keyword>
<evidence type="ECO:0000256" key="6">
    <source>
        <dbReference type="ARBA" id="ARBA00023136"/>
    </source>
</evidence>
<feature type="domain" description="Major facilitator superfamily (MFS) profile" evidence="8">
    <location>
        <begin position="8"/>
        <end position="396"/>
    </location>
</feature>
<dbReference type="GO" id="GO:0022857">
    <property type="term" value="F:transmembrane transporter activity"/>
    <property type="evidence" value="ECO:0007669"/>
    <property type="project" value="InterPro"/>
</dbReference>
<sequence>MIIMQKRNLLIMWIANFFVAASATMVLPFISLYIETFDSFSDAYVQRWSGFIFGITFLVAFFVSPLWGRFGDKFGRKKILLITGYGIALSIFLMSFINSVEGLFILRMFMGVVTGFIPTSMALISAQTEKEIAGKVLGTLQMGTVSGGLFGPLLGGLLADSVGFTYTFFITGIVISLATTFVLFGIKEVTVKENQAKEPKRTMKEVIQYVLADRILVMVMVASLIVQTANFSIQPQLALYAGQLLTTENIAFLAGLAFSVTGLGNLIATRFWGSQGDRVGHARILLICLIIGGIFFLPQAFVTNIWQLVILRFIFGMAIGGIIPCATAYIRQAVPVSMQGEVLGYNQSFRFLGNVVGPVTGGIAAGIAGISSVFYMSSLLFFAAALMLFLILKAHARKLNIKKSISVNE</sequence>
<name>A0A1H9P226_9BACI</name>
<evidence type="ECO:0000256" key="2">
    <source>
        <dbReference type="ARBA" id="ARBA00022448"/>
    </source>
</evidence>
<accession>A0A1H9P226</accession>
<feature type="transmembrane region" description="Helical" evidence="7">
    <location>
        <begin position="351"/>
        <end position="368"/>
    </location>
</feature>
<dbReference type="PANTHER" id="PTHR43414">
    <property type="entry name" value="MULTIDRUG RESISTANCE PROTEIN MDTG"/>
    <property type="match status" value="1"/>
</dbReference>
<dbReference type="Proteomes" id="UP000198571">
    <property type="component" value="Unassembled WGS sequence"/>
</dbReference>
<gene>
    <name evidence="9" type="ORF">SAMN05518684_10198</name>
</gene>